<feature type="domain" description="Plant heme peroxidase family profile" evidence="12">
    <location>
        <begin position="140"/>
        <end position="416"/>
    </location>
</feature>
<dbReference type="AlphaFoldDB" id="A0A7C3GTR3"/>
<comment type="cofactor">
    <cofactor evidence="10">
        <name>heme b</name>
        <dbReference type="ChEBI" id="CHEBI:60344"/>
    </cofactor>
    <text evidence="10">Binds 1 heme b (iron(II)-protoporphyrin IX) group per dimer.</text>
</comment>
<dbReference type="GO" id="GO:0020037">
    <property type="term" value="F:heme binding"/>
    <property type="evidence" value="ECO:0007669"/>
    <property type="project" value="InterPro"/>
</dbReference>
<comment type="caution">
    <text evidence="13">The sequence shown here is derived from an EMBL/GenBank/DDBJ whole genome shotgun (WGS) entry which is preliminary data.</text>
</comment>
<dbReference type="GO" id="GO:0004096">
    <property type="term" value="F:catalase activity"/>
    <property type="evidence" value="ECO:0007669"/>
    <property type="project" value="UniProtKB-UniRule"/>
</dbReference>
<keyword evidence="3 10" id="KW-0479">Metal-binding</keyword>
<dbReference type="PROSITE" id="PS50873">
    <property type="entry name" value="PEROXIDASE_4"/>
    <property type="match status" value="1"/>
</dbReference>
<evidence type="ECO:0000256" key="4">
    <source>
        <dbReference type="ARBA" id="ARBA00023002"/>
    </source>
</evidence>
<gene>
    <name evidence="10 13" type="primary">katG</name>
    <name evidence="13" type="ORF">ENJ40_03660</name>
</gene>
<dbReference type="InterPro" id="IPR019794">
    <property type="entry name" value="Peroxidases_AS"/>
</dbReference>
<dbReference type="CDD" id="cd00649">
    <property type="entry name" value="catalase_peroxidase_1"/>
    <property type="match status" value="1"/>
</dbReference>
<dbReference type="NCBIfam" id="NF011635">
    <property type="entry name" value="PRK15061.1"/>
    <property type="match status" value="1"/>
</dbReference>
<dbReference type="Proteomes" id="UP000886043">
    <property type="component" value="Unassembled WGS sequence"/>
</dbReference>
<feature type="binding site" description="axial binding residue" evidence="10">
    <location>
        <position position="252"/>
    </location>
    <ligand>
        <name>heme b</name>
        <dbReference type="ChEBI" id="CHEBI:60344"/>
    </ligand>
    <ligandPart>
        <name>Fe</name>
        <dbReference type="ChEBI" id="CHEBI:18248"/>
    </ligandPart>
</feature>
<dbReference type="Pfam" id="PF00141">
    <property type="entry name" value="peroxidase"/>
    <property type="match status" value="2"/>
</dbReference>
<dbReference type="InterPro" id="IPR002016">
    <property type="entry name" value="Haem_peroxidase"/>
</dbReference>
<dbReference type="HAMAP" id="MF_01961">
    <property type="entry name" value="Catal_peroxid"/>
    <property type="match status" value="1"/>
</dbReference>
<dbReference type="InterPro" id="IPR000763">
    <property type="entry name" value="Catalase_peroxidase"/>
</dbReference>
<evidence type="ECO:0000256" key="6">
    <source>
        <dbReference type="ARBA" id="ARBA00023324"/>
    </source>
</evidence>
<evidence type="ECO:0000256" key="11">
    <source>
        <dbReference type="RuleBase" id="RU003451"/>
    </source>
</evidence>
<evidence type="ECO:0000256" key="5">
    <source>
        <dbReference type="ARBA" id="ARBA00023004"/>
    </source>
</evidence>
<comment type="catalytic activity">
    <reaction evidence="8 10 11">
        <text>H2O2 + AH2 = A + 2 H2O</text>
        <dbReference type="Rhea" id="RHEA:30275"/>
        <dbReference type="ChEBI" id="CHEBI:13193"/>
        <dbReference type="ChEBI" id="CHEBI:15377"/>
        <dbReference type="ChEBI" id="CHEBI:16240"/>
        <dbReference type="ChEBI" id="CHEBI:17499"/>
        <dbReference type="EC" id="1.11.1.21"/>
    </reaction>
</comment>
<keyword evidence="1 10" id="KW-0575">Peroxidase</keyword>
<comment type="catalytic activity">
    <reaction evidence="7 10 11">
        <text>2 H2O2 = O2 + 2 H2O</text>
        <dbReference type="Rhea" id="RHEA:20309"/>
        <dbReference type="ChEBI" id="CHEBI:15377"/>
        <dbReference type="ChEBI" id="CHEBI:15379"/>
        <dbReference type="ChEBI" id="CHEBI:16240"/>
        <dbReference type="EC" id="1.11.1.21"/>
    </reaction>
</comment>
<dbReference type="GO" id="GO:0042744">
    <property type="term" value="P:hydrogen peroxide catabolic process"/>
    <property type="evidence" value="ECO:0007669"/>
    <property type="project" value="UniProtKB-KW"/>
</dbReference>
<dbReference type="PROSITE" id="PS00436">
    <property type="entry name" value="PEROXIDASE_2"/>
    <property type="match status" value="1"/>
</dbReference>
<keyword evidence="6 10" id="KW-0376">Hydrogen peroxide</keyword>
<comment type="function">
    <text evidence="10">Bifunctional enzyme with both catalase and broad-spectrum peroxidase activity.</text>
</comment>
<dbReference type="GO" id="GO:0046872">
    <property type="term" value="F:metal ion binding"/>
    <property type="evidence" value="ECO:0007669"/>
    <property type="project" value="UniProtKB-KW"/>
</dbReference>
<evidence type="ECO:0000256" key="10">
    <source>
        <dbReference type="HAMAP-Rule" id="MF_01961"/>
    </source>
</evidence>
<evidence type="ECO:0000256" key="3">
    <source>
        <dbReference type="ARBA" id="ARBA00022723"/>
    </source>
</evidence>
<dbReference type="NCBIfam" id="TIGR00198">
    <property type="entry name" value="cat_per_HPI"/>
    <property type="match status" value="1"/>
</dbReference>
<keyword evidence="5 10" id="KW-0408">Iron</keyword>
<protein>
    <recommendedName>
        <fullName evidence="10 11">Catalase-peroxidase</fullName>
        <shortName evidence="10">CP</shortName>
        <ecNumber evidence="10 11">1.11.1.21</ecNumber>
    </recommendedName>
    <alternativeName>
        <fullName evidence="10">Peroxidase/catalase</fullName>
    </alternativeName>
</protein>
<comment type="PTM">
    <text evidence="10">Formation of the three residue Trp-Tyr-Met cross-link is important for the catalase, but not the peroxidase activity of the enzyme.</text>
</comment>
<feature type="site" description="Transition state stabilizer" evidence="10">
    <location>
        <position position="85"/>
    </location>
</feature>
<dbReference type="Gene3D" id="1.10.420.10">
    <property type="entry name" value="Peroxidase, domain 2"/>
    <property type="match status" value="2"/>
</dbReference>
<dbReference type="CDD" id="cd08200">
    <property type="entry name" value="catalase_peroxidase_2"/>
    <property type="match status" value="1"/>
</dbReference>
<evidence type="ECO:0000313" key="13">
    <source>
        <dbReference type="EMBL" id="HFC97543.1"/>
    </source>
</evidence>
<dbReference type="PANTHER" id="PTHR30555:SF0">
    <property type="entry name" value="CATALASE-PEROXIDASE"/>
    <property type="match status" value="1"/>
</dbReference>
<dbReference type="SUPFAM" id="SSF48113">
    <property type="entry name" value="Heme-dependent peroxidases"/>
    <property type="match status" value="2"/>
</dbReference>
<evidence type="ECO:0000259" key="12">
    <source>
        <dbReference type="PROSITE" id="PS50873"/>
    </source>
</evidence>
<dbReference type="FunFam" id="1.10.420.10:FF:000004">
    <property type="entry name" value="Catalase-peroxidase"/>
    <property type="match status" value="1"/>
</dbReference>
<comment type="caution">
    <text evidence="10">Lacks conserved residue(s) required for the propagation of feature annotation.</text>
</comment>
<dbReference type="PRINTS" id="PR00458">
    <property type="entry name" value="PEROXIDASE"/>
</dbReference>
<feature type="cross-link" description="Tryptophyl-tyrosyl-methioninium (Tyr-Met) (with Trp-88)" evidence="10">
    <location>
        <begin position="211"/>
        <end position="237"/>
    </location>
</feature>
<dbReference type="InterPro" id="IPR019793">
    <property type="entry name" value="Peroxidases_heam-ligand_BS"/>
</dbReference>
<proteinExistence type="inferred from homology"/>
<keyword evidence="2 10" id="KW-0349">Heme</keyword>
<evidence type="ECO:0000256" key="9">
    <source>
        <dbReference type="ARBA" id="ARBA00060838"/>
    </source>
</evidence>
<organism evidence="13">
    <name type="scientific">Thermosulfurimonas dismutans</name>
    <dbReference type="NCBI Taxonomy" id="999894"/>
    <lineage>
        <taxon>Bacteria</taxon>
        <taxon>Pseudomonadati</taxon>
        <taxon>Thermodesulfobacteriota</taxon>
        <taxon>Thermodesulfobacteria</taxon>
        <taxon>Thermodesulfobacteriales</taxon>
        <taxon>Thermodesulfobacteriaceae</taxon>
        <taxon>Thermosulfurimonas</taxon>
    </lineage>
</organism>
<dbReference type="EMBL" id="DRMH01000041">
    <property type="protein sequence ID" value="HFC97543.1"/>
    <property type="molecule type" value="Genomic_DNA"/>
</dbReference>
<dbReference type="FunFam" id="1.10.420.10:FF:000002">
    <property type="entry name" value="Catalase-peroxidase"/>
    <property type="match status" value="1"/>
</dbReference>
<dbReference type="PROSITE" id="PS00435">
    <property type="entry name" value="PEROXIDASE_1"/>
    <property type="match status" value="1"/>
</dbReference>
<accession>A0A7C3GTR3</accession>
<dbReference type="GO" id="GO:0005829">
    <property type="term" value="C:cytosol"/>
    <property type="evidence" value="ECO:0007669"/>
    <property type="project" value="UniProtKB-ARBA"/>
</dbReference>
<keyword evidence="4 10" id="KW-0560">Oxidoreductase</keyword>
<dbReference type="EC" id="1.11.1.21" evidence="10 11"/>
<feature type="active site" description="Proton acceptor" evidence="10">
    <location>
        <position position="89"/>
    </location>
</feature>
<comment type="subunit">
    <text evidence="10">Homodimer or homotetramer.</text>
</comment>
<dbReference type="PRINTS" id="PR00460">
    <property type="entry name" value="BPEROXIDASE"/>
</dbReference>
<dbReference type="GO" id="GO:0070301">
    <property type="term" value="P:cellular response to hydrogen peroxide"/>
    <property type="evidence" value="ECO:0007669"/>
    <property type="project" value="TreeGrafter"/>
</dbReference>
<dbReference type="Gene3D" id="1.10.520.10">
    <property type="match status" value="2"/>
</dbReference>
<evidence type="ECO:0000256" key="1">
    <source>
        <dbReference type="ARBA" id="ARBA00022559"/>
    </source>
</evidence>
<comment type="similarity">
    <text evidence="9 10 11">Belongs to the peroxidase family. Peroxidase/catalase subfamily.</text>
</comment>
<dbReference type="InterPro" id="IPR010255">
    <property type="entry name" value="Haem_peroxidase_sf"/>
</dbReference>
<name>A0A7C3GTR3_9BACT</name>
<dbReference type="PANTHER" id="PTHR30555">
    <property type="entry name" value="HYDROPEROXIDASE I, BIFUNCTIONAL CATALASE-PEROXIDASE"/>
    <property type="match status" value="1"/>
</dbReference>
<sequence>MKEKTRNPLISGGRRKDSWWSYRVNLSPLRRNEARSNPYGEKFDYAEEFRKLDLEAVKEDLRRLMTDSQEWWPADFGHYGPLFVRLAWHSAGSYRLFDGRGGARGAYMRLAPRNSWPDNVNLDKAMRLLWPIKKKYGRRLSWADLLILAGNVALESMGVKLIGFAGGRPDAWERDEITYWGSESEWLSDEARKQEKGIEDPLSATQMGLIYVNPEGPGGNPDPKAAAREIRAIFARMGMNDEETVALIAGGHSFGKCHGAAGEEYLGPEPEEAELEEQGLGWRYHYRTGKGPDTFTSGLEGAWTATPVKFGLNFLHNLFKYEWELTRSPAGKHQWVAKDAPEIIPDAHDPSKKHKPFMLTTDLALRYDPVYEKIARRFLENPEEFERAFARAWFKLTHRDLGPRVFYLGPEVPEEVFPWQDPLPERDFDLIEDGDIQKLKEMILSSGLTISELVFTAWASASTFRVSDLRGGANGARIRLKPLRDWEVNNPSLLEKVLSVLEGIKKKFDSSQKGNKQVSLADLIILGGCAAVEEAARRAGMEITVPFTPGRVDLPQEDLDVESWKYMEPLADGFRNYISPRAPLSPEEMLVDKAELLSLSVPEMVVLLGGLRVLKTNWDGSLHGVFTERPETLTNDFFVHLLSMDLEWRPVDETRRLFEGYDRRTGKLRFTATRVDLLCGHHSELRAVAEVYAADDGREKFVSDFVSAWNKVMNLDRFDLR</sequence>
<evidence type="ECO:0000256" key="2">
    <source>
        <dbReference type="ARBA" id="ARBA00022617"/>
    </source>
</evidence>
<evidence type="ECO:0000256" key="7">
    <source>
        <dbReference type="ARBA" id="ARBA00049145"/>
    </source>
</evidence>
<evidence type="ECO:0000256" key="8">
    <source>
        <dbReference type="ARBA" id="ARBA00051651"/>
    </source>
</evidence>
<reference evidence="13" key="1">
    <citation type="journal article" date="2020" name="mSystems">
        <title>Genome- and Community-Level Interaction Insights into Carbon Utilization and Element Cycling Functions of Hydrothermarchaeota in Hydrothermal Sediment.</title>
        <authorList>
            <person name="Zhou Z."/>
            <person name="Liu Y."/>
            <person name="Xu W."/>
            <person name="Pan J."/>
            <person name="Luo Z.H."/>
            <person name="Li M."/>
        </authorList>
    </citation>
    <scope>NUCLEOTIDE SEQUENCE [LARGE SCALE GENOMIC DNA]</scope>
    <source>
        <strain evidence="13">HyVt-483</strain>
    </source>
</reference>